<proteinExistence type="predicted"/>
<feature type="transmembrane region" description="Helical" evidence="1">
    <location>
        <begin position="50"/>
        <end position="79"/>
    </location>
</feature>
<gene>
    <name evidence="2" type="ORF">ACFOE0_00355</name>
</gene>
<dbReference type="Proteomes" id="UP001595621">
    <property type="component" value="Unassembled WGS sequence"/>
</dbReference>
<keyword evidence="1" id="KW-0472">Membrane</keyword>
<dbReference type="RefSeq" id="WP_248936445.1">
    <property type="nucleotide sequence ID" value="NZ_JAKILF010000005.1"/>
</dbReference>
<reference evidence="3" key="1">
    <citation type="journal article" date="2019" name="Int. J. Syst. Evol. Microbiol.">
        <title>The Global Catalogue of Microorganisms (GCM) 10K type strain sequencing project: providing services to taxonomists for standard genome sequencing and annotation.</title>
        <authorList>
            <consortium name="The Broad Institute Genomics Platform"/>
            <consortium name="The Broad Institute Genome Sequencing Center for Infectious Disease"/>
            <person name="Wu L."/>
            <person name="Ma J."/>
        </authorList>
    </citation>
    <scope>NUCLEOTIDE SEQUENCE [LARGE SCALE GENOMIC DNA]</scope>
    <source>
        <strain evidence="3">KCTC 52277</strain>
    </source>
</reference>
<keyword evidence="1" id="KW-1133">Transmembrane helix</keyword>
<evidence type="ECO:0008006" key="4">
    <source>
        <dbReference type="Google" id="ProtNLM"/>
    </source>
</evidence>
<dbReference type="EMBL" id="JBHRTD010000001">
    <property type="protein sequence ID" value="MFC3136642.1"/>
    <property type="molecule type" value="Genomic_DNA"/>
</dbReference>
<evidence type="ECO:0000313" key="2">
    <source>
        <dbReference type="EMBL" id="MFC3136642.1"/>
    </source>
</evidence>
<feature type="transmembrane region" description="Helical" evidence="1">
    <location>
        <begin position="21"/>
        <end position="44"/>
    </location>
</feature>
<keyword evidence="3" id="KW-1185">Reference proteome</keyword>
<evidence type="ECO:0000313" key="3">
    <source>
        <dbReference type="Proteomes" id="UP001595621"/>
    </source>
</evidence>
<comment type="caution">
    <text evidence="2">The sequence shown here is derived from an EMBL/GenBank/DDBJ whole genome shotgun (WGS) entry which is preliminary data.</text>
</comment>
<protein>
    <recommendedName>
        <fullName evidence="4">Diacylglycerol kinase</fullName>
    </recommendedName>
</protein>
<feature type="transmembrane region" description="Helical" evidence="1">
    <location>
        <begin position="99"/>
        <end position="123"/>
    </location>
</feature>
<organism evidence="2 3">
    <name type="scientific">Shewanella submarina</name>
    <dbReference type="NCBI Taxonomy" id="2016376"/>
    <lineage>
        <taxon>Bacteria</taxon>
        <taxon>Pseudomonadati</taxon>
        <taxon>Pseudomonadota</taxon>
        <taxon>Gammaproteobacteria</taxon>
        <taxon>Alteromonadales</taxon>
        <taxon>Shewanellaceae</taxon>
        <taxon>Shewanella</taxon>
    </lineage>
</organism>
<keyword evidence="1" id="KW-0812">Transmembrane</keyword>
<sequence>MAIEQVQSKCREQLSQNAKKIGFLAYAIALMACLSTAALTALGMATPADLGIAMAAIMALMMLDAAIKTILVALIRRIVAELERAQKLPLVLMGLADKLVFISLISMLVLSLVIGAKTLWLALA</sequence>
<accession>A0ABV7GA03</accession>
<evidence type="ECO:0000256" key="1">
    <source>
        <dbReference type="SAM" id="Phobius"/>
    </source>
</evidence>
<name>A0ABV7GA03_9GAMM</name>